<gene>
    <name evidence="1" type="ORF">ALP36_102903</name>
</gene>
<evidence type="ECO:0000313" key="1">
    <source>
        <dbReference type="EMBL" id="RMU06867.1"/>
    </source>
</evidence>
<accession>A0A3M5REB7</accession>
<evidence type="ECO:0000313" key="2">
    <source>
        <dbReference type="Proteomes" id="UP000274212"/>
    </source>
</evidence>
<dbReference type="AlphaFoldDB" id="A0A3M5REB7"/>
<comment type="caution">
    <text evidence="1">The sequence shown here is derived from an EMBL/GenBank/DDBJ whole genome shotgun (WGS) entry which is preliminary data.</text>
</comment>
<protein>
    <recommendedName>
        <fullName evidence="3">DUF262 domain-containing protein</fullName>
    </recommendedName>
</protein>
<dbReference type="Proteomes" id="UP000274212">
    <property type="component" value="Unassembled WGS sequence"/>
</dbReference>
<sequence>MRTMTSIFQRYADHEPSELRIQMPQRALATTVSHYPIDVLVGHWEKYLVDPSSAHDRFPWAARFVMGMPVPTWARDVQWNIGQQARFITAVWAGLDLGSYLTNDWCEPAITGKAFAENSEILIDGQQRLHSLEEYFLDRLAVPDAQGQPRVWSELGNGERKRFLSTIFTHARVSSGDEVTLRRTYDIWAQGVVPRSFDQRTFR</sequence>
<name>A0A3M5REB7_9PSED</name>
<reference evidence="1 2" key="1">
    <citation type="submission" date="2018-08" db="EMBL/GenBank/DDBJ databases">
        <title>Recombination of ecologically and evolutionarily significant loci maintains genetic cohesion in the Pseudomonas syringae species complex.</title>
        <authorList>
            <person name="Dillon M."/>
            <person name="Thakur S."/>
            <person name="Almeida R.N.D."/>
            <person name="Weir B.S."/>
            <person name="Guttman D.S."/>
        </authorList>
    </citation>
    <scope>NUCLEOTIDE SEQUENCE [LARGE SCALE GENOMIC DNA]</scope>
    <source>
        <strain evidence="1 2">ICMP 9829</strain>
    </source>
</reference>
<evidence type="ECO:0008006" key="3">
    <source>
        <dbReference type="Google" id="ProtNLM"/>
    </source>
</evidence>
<organism evidence="1 2">
    <name type="scientific">Pseudomonas syringae pv. coriandricola</name>
    <dbReference type="NCBI Taxonomy" id="264453"/>
    <lineage>
        <taxon>Bacteria</taxon>
        <taxon>Pseudomonadati</taxon>
        <taxon>Pseudomonadota</taxon>
        <taxon>Gammaproteobacteria</taxon>
        <taxon>Pseudomonadales</taxon>
        <taxon>Pseudomonadaceae</taxon>
        <taxon>Pseudomonas</taxon>
    </lineage>
</organism>
<proteinExistence type="predicted"/>
<dbReference type="EMBL" id="RBTT01000241">
    <property type="protein sequence ID" value="RMU06867.1"/>
    <property type="molecule type" value="Genomic_DNA"/>
</dbReference>